<dbReference type="EMBL" id="JBHFFA010000001">
    <property type="protein sequence ID" value="KAL2653860.1"/>
    <property type="molecule type" value="Genomic_DNA"/>
</dbReference>
<evidence type="ECO:0000313" key="3">
    <source>
        <dbReference type="EMBL" id="KAL2653860.1"/>
    </source>
</evidence>
<dbReference type="SUPFAM" id="SSF160443">
    <property type="entry name" value="SMR domain-like"/>
    <property type="match status" value="1"/>
</dbReference>
<evidence type="ECO:0000313" key="4">
    <source>
        <dbReference type="Proteomes" id="UP001605036"/>
    </source>
</evidence>
<feature type="domain" description="Smr" evidence="2">
    <location>
        <begin position="589"/>
        <end position="664"/>
    </location>
</feature>
<comment type="caution">
    <text evidence="3">The sequence shown here is derived from an EMBL/GenBank/DDBJ whole genome shotgun (WGS) entry which is preliminary data.</text>
</comment>
<feature type="compositionally biased region" description="Polar residues" evidence="1">
    <location>
        <begin position="164"/>
        <end position="180"/>
    </location>
</feature>
<sequence length="687" mass="75082">MSGISFQSAFGEGVDLMACDGEWRQGGWLHHGSIPPISQRVEQREEESDIEGETLSLLLKVFPSMSLTKIAEAYTRAEGDPDYAAELLATGSQSSPLPAERNTVQQIVSDNGVFGTSKNQPLQSAFHFEKRSEQFYGVETQNLGPVGAQEAPGVYNHSGRPPEMNSSGPFGTSEWGSQPAGQPKVTNGRTFANNGRNGNNETSNAAGNCARNGTGNGYLGNGSTLLPGWKGFGNGSNKMSAISGTVSCHRQRKNGFSYPICGKDSKDCREGDEAFFYGKQKKKKKKKKKKKNAGSDVSEDMANLSDGYQKQRAAEEFLHFMLGDGLELGIDVVRDVLEHFSGDTDKALEMLLNMASTSPGFHVNELPEQECDEEAVQAAPSLLPKEQVSRINPVSTGSFEQSSFDHVLSKLHDNFPSVEFSFLSEVLLASDCSYGDAVQALRDAGMTPVEKKVSTKVDPAEVLQALFKNEPPVEGLSPLEQQSTVLGEPYTVVAGRARSRNPVSDTKPPQPKVNDEYERHRGSANDHWTAMKRYFQEAAAAHGRGDRVLAGVLSEKGQLFKGLAREASQRASETIFHVKNRDIENNITIDLHAQHVREAFRLLKLHLRSLSSILSVHTLTVITGQGSHSASGRARIKPALTQYLLKKRIPWEEPNAGCLVIKMLDVRKANYPAHERSSDDSSDEDQL</sequence>
<evidence type="ECO:0000259" key="2">
    <source>
        <dbReference type="PROSITE" id="PS50828"/>
    </source>
</evidence>
<dbReference type="PANTHER" id="PTHR47676:SF1">
    <property type="entry name" value="SMR DOMAIN-CONTAINING PROTEIN"/>
    <property type="match status" value="1"/>
</dbReference>
<accession>A0ABD1ZR96</accession>
<feature type="compositionally biased region" description="Basic residues" evidence="1">
    <location>
        <begin position="280"/>
        <end position="292"/>
    </location>
</feature>
<protein>
    <recommendedName>
        <fullName evidence="2">Smr domain-containing protein</fullName>
    </recommendedName>
</protein>
<feature type="region of interest" description="Disordered" evidence="1">
    <location>
        <begin position="280"/>
        <end position="301"/>
    </location>
</feature>
<dbReference type="Pfam" id="PF24767">
    <property type="entry name" value="UBA_At5g58720"/>
    <property type="match status" value="1"/>
</dbReference>
<dbReference type="PROSITE" id="PS50828">
    <property type="entry name" value="SMR"/>
    <property type="match status" value="1"/>
</dbReference>
<reference evidence="3 4" key="1">
    <citation type="submission" date="2024-09" db="EMBL/GenBank/DDBJ databases">
        <title>Chromosome-scale assembly of Riccia fluitans.</title>
        <authorList>
            <person name="Paukszto L."/>
            <person name="Sawicki J."/>
            <person name="Karawczyk K."/>
            <person name="Piernik-Szablinska J."/>
            <person name="Szczecinska M."/>
            <person name="Mazdziarz M."/>
        </authorList>
    </citation>
    <scope>NUCLEOTIDE SEQUENCE [LARGE SCALE GENOMIC DNA]</scope>
    <source>
        <strain evidence="3">Rf_01</strain>
        <tissue evidence="3">Aerial parts of the thallus</tissue>
    </source>
</reference>
<dbReference type="InterPro" id="IPR055319">
    <property type="entry name" value="At5g58720-like"/>
</dbReference>
<name>A0ABD1ZR96_9MARC</name>
<dbReference type="Pfam" id="PF08590">
    <property type="entry name" value="DUF1771"/>
    <property type="match status" value="1"/>
</dbReference>
<dbReference type="SMART" id="SM00463">
    <property type="entry name" value="SMR"/>
    <property type="match status" value="1"/>
</dbReference>
<feature type="compositionally biased region" description="Low complexity" evidence="1">
    <location>
        <begin position="186"/>
        <end position="204"/>
    </location>
</feature>
<keyword evidence="4" id="KW-1185">Reference proteome</keyword>
<dbReference type="SMART" id="SM01162">
    <property type="entry name" value="DUF1771"/>
    <property type="match status" value="1"/>
</dbReference>
<dbReference type="InterPro" id="IPR002625">
    <property type="entry name" value="Smr_dom"/>
</dbReference>
<gene>
    <name evidence="3" type="ORF">R1flu_021988</name>
</gene>
<proteinExistence type="predicted"/>
<dbReference type="Proteomes" id="UP001605036">
    <property type="component" value="Unassembled WGS sequence"/>
</dbReference>
<evidence type="ECO:0000256" key="1">
    <source>
        <dbReference type="SAM" id="MobiDB-lite"/>
    </source>
</evidence>
<dbReference type="Gene3D" id="3.30.1370.110">
    <property type="match status" value="1"/>
</dbReference>
<dbReference type="PANTHER" id="PTHR47676">
    <property type="entry name" value="OS01G0225100 PROTEIN"/>
    <property type="match status" value="1"/>
</dbReference>
<dbReference type="InterPro" id="IPR036063">
    <property type="entry name" value="Smr_dom_sf"/>
</dbReference>
<feature type="region of interest" description="Disordered" evidence="1">
    <location>
        <begin position="497"/>
        <end position="519"/>
    </location>
</feature>
<dbReference type="InterPro" id="IPR013899">
    <property type="entry name" value="DUF1771"/>
</dbReference>
<dbReference type="InterPro" id="IPR056254">
    <property type="entry name" value="At5g58720/SDE5-like_UBA-like"/>
</dbReference>
<feature type="region of interest" description="Disordered" evidence="1">
    <location>
        <begin position="160"/>
        <end position="208"/>
    </location>
</feature>
<organism evidence="3 4">
    <name type="scientific">Riccia fluitans</name>
    <dbReference type="NCBI Taxonomy" id="41844"/>
    <lineage>
        <taxon>Eukaryota</taxon>
        <taxon>Viridiplantae</taxon>
        <taxon>Streptophyta</taxon>
        <taxon>Embryophyta</taxon>
        <taxon>Marchantiophyta</taxon>
        <taxon>Marchantiopsida</taxon>
        <taxon>Marchantiidae</taxon>
        <taxon>Marchantiales</taxon>
        <taxon>Ricciaceae</taxon>
        <taxon>Riccia</taxon>
    </lineage>
</organism>
<dbReference type="AlphaFoldDB" id="A0ABD1ZR96"/>